<dbReference type="InterPro" id="IPR016874">
    <property type="entry name" value="TcmP-like"/>
</dbReference>
<dbReference type="STRING" id="28173.VIBNI_A1698"/>
<protein>
    <submittedName>
        <fullName evidence="3">Putative O-Methyltransferase involved in polyketide biosynthesis</fullName>
    </submittedName>
</protein>
<name>U4JXZ9_9VIBR</name>
<dbReference type="Pfam" id="PF04072">
    <property type="entry name" value="LCM"/>
    <property type="match status" value="1"/>
</dbReference>
<accession>U4JXZ9</accession>
<dbReference type="OrthoDB" id="9800233at2"/>
<dbReference type="PANTHER" id="PTHR43619">
    <property type="entry name" value="S-ADENOSYL-L-METHIONINE-DEPENDENT METHYLTRANSFERASE YKTD-RELATED"/>
    <property type="match status" value="1"/>
</dbReference>
<dbReference type="GO" id="GO:0008168">
    <property type="term" value="F:methyltransferase activity"/>
    <property type="evidence" value="ECO:0007669"/>
    <property type="project" value="UniProtKB-KW"/>
</dbReference>
<gene>
    <name evidence="3" type="ORF">VIBNI_A1698</name>
</gene>
<dbReference type="PANTHER" id="PTHR43619:SF2">
    <property type="entry name" value="S-ADENOSYL-L-METHIONINE-DEPENDENT METHYLTRANSFERASES SUPERFAMILY PROTEIN"/>
    <property type="match status" value="1"/>
</dbReference>
<proteinExistence type="predicted"/>
<dbReference type="InterPro" id="IPR029063">
    <property type="entry name" value="SAM-dependent_MTases_sf"/>
</dbReference>
<evidence type="ECO:0000256" key="2">
    <source>
        <dbReference type="ARBA" id="ARBA00022679"/>
    </source>
</evidence>
<dbReference type="InterPro" id="IPR007213">
    <property type="entry name" value="Ppm1/Ppm2/Tcmp"/>
</dbReference>
<dbReference type="PIRSF" id="PIRSF028177">
    <property type="entry name" value="Polyketide_synth_Omtfrase_TcmP"/>
    <property type="match status" value="1"/>
</dbReference>
<dbReference type="EMBL" id="FO203526">
    <property type="protein sequence ID" value="CCO57805.1"/>
    <property type="molecule type" value="Genomic_DNA"/>
</dbReference>
<dbReference type="SUPFAM" id="SSF53335">
    <property type="entry name" value="S-adenosyl-L-methionine-dependent methyltransferases"/>
    <property type="match status" value="1"/>
</dbReference>
<evidence type="ECO:0000313" key="3">
    <source>
        <dbReference type="EMBL" id="CCO57805.1"/>
    </source>
</evidence>
<keyword evidence="4" id="KW-1185">Reference proteome</keyword>
<keyword evidence="1 3" id="KW-0489">Methyltransferase</keyword>
<dbReference type="Gene3D" id="3.40.50.150">
    <property type="entry name" value="Vaccinia Virus protein VP39"/>
    <property type="match status" value="1"/>
</dbReference>
<dbReference type="GO" id="GO:0032259">
    <property type="term" value="P:methylation"/>
    <property type="evidence" value="ECO:0007669"/>
    <property type="project" value="UniProtKB-KW"/>
</dbReference>
<organism evidence="3 4">
    <name type="scientific">Vibrio nigripulchritudo</name>
    <dbReference type="NCBI Taxonomy" id="28173"/>
    <lineage>
        <taxon>Bacteria</taxon>
        <taxon>Pseudomonadati</taxon>
        <taxon>Pseudomonadota</taxon>
        <taxon>Gammaproteobacteria</taxon>
        <taxon>Vibrionales</taxon>
        <taxon>Vibrionaceae</taxon>
        <taxon>Vibrio</taxon>
    </lineage>
</organism>
<dbReference type="AlphaFoldDB" id="U4JXZ9"/>
<reference evidence="3 4" key="1">
    <citation type="journal article" date="2013" name="ISME J.">
        <title>Comparative genomics of pathogenic lineages of Vibrio nigripulchritudo identifies virulence-associated traits.</title>
        <authorList>
            <person name="Goudenege D."/>
            <person name="Labreuche Y."/>
            <person name="Krin E."/>
            <person name="Ansquer D."/>
            <person name="Mangenot S."/>
            <person name="Calteau A."/>
            <person name="Medigue C."/>
            <person name="Mazel D."/>
            <person name="Polz M.F."/>
            <person name="Le Roux F."/>
        </authorList>
    </citation>
    <scope>NUCLEOTIDE SEQUENCE [LARGE SCALE GENOMIC DNA]</scope>
    <source>
        <strain evidence="4">SnF1</strain>
    </source>
</reference>
<dbReference type="KEGG" id="vni:VIBNI_A1698"/>
<dbReference type="Proteomes" id="UP000016895">
    <property type="component" value="Chromosome 1"/>
</dbReference>
<dbReference type="PATRIC" id="fig|1260221.3.peg.1616"/>
<sequence>MKVDSQLKEVPETMLWTLHNRANEAMREDSVIQDDKAIQIYQSINYDYEKSFGKADPSHAIRSLDFDREISAFLDEYPDGTIVNLGEGLETQRFRIDNGEALWLCVDLPESIENREQFIQPDSRHLHIALSALDLTWFENVPKDKPVFISAQGLFMYFTEEQVKSLLQAIEQNFNNWVVLFDTIPAWLSKKTISQDGWQKTPDYKAPPMPWGVNRSQIKQTFSQWLPDHVSVRDIGYSTFPRGIMKWVFLLFTSTPGLKNATPTIVKLESWQ</sequence>
<keyword evidence="2 3" id="KW-0808">Transferase</keyword>
<evidence type="ECO:0000256" key="1">
    <source>
        <dbReference type="ARBA" id="ARBA00022603"/>
    </source>
</evidence>
<dbReference type="RefSeq" id="WP_022550696.1">
    <property type="nucleotide sequence ID" value="NC_022528.1"/>
</dbReference>
<evidence type="ECO:0000313" key="4">
    <source>
        <dbReference type="Proteomes" id="UP000016895"/>
    </source>
</evidence>